<gene>
    <name evidence="6" type="primary">glsA</name>
    <name evidence="8" type="ordered locus">Acid_0446</name>
</gene>
<dbReference type="InterPro" id="IPR015868">
    <property type="entry name" value="Glutaminase"/>
</dbReference>
<dbReference type="KEGG" id="sus:Acid_0446"/>
<keyword evidence="7" id="KW-0732">Signal</keyword>
<dbReference type="PANTHER" id="PTHR12544:SF48">
    <property type="entry name" value="GLUTAMINASE 1"/>
    <property type="match status" value="1"/>
</dbReference>
<feature type="binding site" evidence="6">
    <location>
        <position position="289"/>
    </location>
    <ligand>
        <name>substrate</name>
    </ligand>
</feature>
<dbReference type="FunFam" id="3.40.710.10:FF:000005">
    <property type="entry name" value="Glutaminase"/>
    <property type="match status" value="1"/>
</dbReference>
<feature type="binding site" evidence="6">
    <location>
        <position position="213"/>
    </location>
    <ligand>
        <name>substrate</name>
    </ligand>
</feature>
<comment type="similarity">
    <text evidence="1 6">Belongs to the glutaminase family.</text>
</comment>
<protein>
    <recommendedName>
        <fullName evidence="3 6">Glutaminase</fullName>
        <ecNumber evidence="3 6">3.5.1.2</ecNumber>
    </recommendedName>
</protein>
<evidence type="ECO:0000256" key="2">
    <source>
        <dbReference type="ARBA" id="ARBA00011881"/>
    </source>
</evidence>
<dbReference type="OrthoDB" id="9788822at2"/>
<dbReference type="HAMAP" id="MF_00313">
    <property type="entry name" value="Glutaminase"/>
    <property type="match status" value="1"/>
</dbReference>
<dbReference type="Gene3D" id="3.40.710.10">
    <property type="entry name" value="DD-peptidase/beta-lactamase superfamily"/>
    <property type="match status" value="1"/>
</dbReference>
<dbReference type="HOGENOM" id="CLU_027932_1_0_0"/>
<evidence type="ECO:0000256" key="3">
    <source>
        <dbReference type="ARBA" id="ARBA00012918"/>
    </source>
</evidence>
<dbReference type="SMR" id="Q02BW0"/>
<dbReference type="NCBIfam" id="NF009020">
    <property type="entry name" value="PRK12356.1"/>
    <property type="match status" value="1"/>
</dbReference>
<dbReference type="eggNOG" id="COG2066">
    <property type="taxonomic scope" value="Bacteria"/>
</dbReference>
<dbReference type="InParanoid" id="Q02BW0"/>
<dbReference type="SUPFAM" id="SSF56601">
    <property type="entry name" value="beta-lactamase/transpeptidase-like"/>
    <property type="match status" value="1"/>
</dbReference>
<dbReference type="InterPro" id="IPR012338">
    <property type="entry name" value="Beta-lactam/transpept-like"/>
</dbReference>
<dbReference type="GO" id="GO:0004359">
    <property type="term" value="F:glutaminase activity"/>
    <property type="evidence" value="ECO:0007669"/>
    <property type="project" value="UniProtKB-UniRule"/>
</dbReference>
<feature type="signal peptide" evidence="7">
    <location>
        <begin position="1"/>
        <end position="23"/>
    </location>
</feature>
<dbReference type="NCBIfam" id="TIGR03814">
    <property type="entry name" value="Gln_ase"/>
    <property type="match status" value="1"/>
</dbReference>
<dbReference type="GO" id="GO:0006543">
    <property type="term" value="P:L-glutamine catabolic process"/>
    <property type="evidence" value="ECO:0007669"/>
    <property type="project" value="TreeGrafter"/>
</dbReference>
<evidence type="ECO:0000256" key="5">
    <source>
        <dbReference type="ARBA" id="ARBA00049534"/>
    </source>
</evidence>
<dbReference type="PANTHER" id="PTHR12544">
    <property type="entry name" value="GLUTAMINASE"/>
    <property type="match status" value="1"/>
</dbReference>
<dbReference type="Pfam" id="PF04960">
    <property type="entry name" value="Glutaminase"/>
    <property type="match status" value="1"/>
</dbReference>
<dbReference type="EC" id="3.5.1.2" evidence="3 6"/>
<evidence type="ECO:0000256" key="4">
    <source>
        <dbReference type="ARBA" id="ARBA00022801"/>
    </source>
</evidence>
<dbReference type="EMBL" id="CP000473">
    <property type="protein sequence ID" value="ABJ81456.1"/>
    <property type="molecule type" value="Genomic_DNA"/>
</dbReference>
<feature type="binding site" evidence="6">
    <location>
        <position position="237"/>
    </location>
    <ligand>
        <name>substrate</name>
    </ligand>
</feature>
<dbReference type="STRING" id="234267.Acid_0446"/>
<comment type="subunit">
    <text evidence="2 6">Homotetramer.</text>
</comment>
<dbReference type="FunCoup" id="Q02BW0">
    <property type="interactions" value="161"/>
</dbReference>
<accession>Q02BW0</accession>
<organism evidence="8">
    <name type="scientific">Solibacter usitatus (strain Ellin6076)</name>
    <dbReference type="NCBI Taxonomy" id="234267"/>
    <lineage>
        <taxon>Bacteria</taxon>
        <taxon>Pseudomonadati</taxon>
        <taxon>Acidobacteriota</taxon>
        <taxon>Terriglobia</taxon>
        <taxon>Bryobacterales</taxon>
        <taxon>Solibacteraceae</taxon>
        <taxon>Candidatus Solibacter</taxon>
    </lineage>
</organism>
<keyword evidence="6" id="KW-0007">Acetylation</keyword>
<evidence type="ECO:0000256" key="1">
    <source>
        <dbReference type="ARBA" id="ARBA00011076"/>
    </source>
</evidence>
<name>Q02BW0_SOLUE</name>
<dbReference type="AlphaFoldDB" id="Q02BW0"/>
<feature type="chain" id="PRO_5004163408" description="Glutaminase" evidence="7">
    <location>
        <begin position="24"/>
        <end position="361"/>
    </location>
</feature>
<evidence type="ECO:0000256" key="6">
    <source>
        <dbReference type="HAMAP-Rule" id="MF_00313"/>
    </source>
</evidence>
<keyword evidence="4 6" id="KW-0378">Hydrolase</keyword>
<comment type="catalytic activity">
    <reaction evidence="5 6">
        <text>L-glutamine + H2O = L-glutamate + NH4(+)</text>
        <dbReference type="Rhea" id="RHEA:15889"/>
        <dbReference type="ChEBI" id="CHEBI:15377"/>
        <dbReference type="ChEBI" id="CHEBI:28938"/>
        <dbReference type="ChEBI" id="CHEBI:29985"/>
        <dbReference type="ChEBI" id="CHEBI:58359"/>
        <dbReference type="EC" id="3.5.1.2"/>
    </reaction>
</comment>
<reference evidence="8" key="1">
    <citation type="submission" date="2006-10" db="EMBL/GenBank/DDBJ databases">
        <title>Complete sequence of Solibacter usitatus Ellin6076.</title>
        <authorList>
            <consortium name="US DOE Joint Genome Institute"/>
            <person name="Copeland A."/>
            <person name="Lucas S."/>
            <person name="Lapidus A."/>
            <person name="Barry K."/>
            <person name="Detter J.C."/>
            <person name="Glavina del Rio T."/>
            <person name="Hammon N."/>
            <person name="Israni S."/>
            <person name="Dalin E."/>
            <person name="Tice H."/>
            <person name="Pitluck S."/>
            <person name="Thompson L.S."/>
            <person name="Brettin T."/>
            <person name="Bruce D."/>
            <person name="Han C."/>
            <person name="Tapia R."/>
            <person name="Gilna P."/>
            <person name="Schmutz J."/>
            <person name="Larimer F."/>
            <person name="Land M."/>
            <person name="Hauser L."/>
            <person name="Kyrpides N."/>
            <person name="Mikhailova N."/>
            <person name="Janssen P.H."/>
            <person name="Kuske C.R."/>
            <person name="Richardson P."/>
        </authorList>
    </citation>
    <scope>NUCLEOTIDE SEQUENCE</scope>
    <source>
        <strain evidence="8">Ellin6076</strain>
    </source>
</reference>
<sequence length="361" mass="37825" precursor="true">MAQNTSYKLLAAATLLATGLVLTNLPGEQAAAGRAARLSTNRSPVAPADAQIQAAINEAYARYRSDTSGKNADYIPYLAQVDSKLFGIAAVTTDGRVFTAGDVDFSFSMQSISKVFTLALAMEELGADKVFERIGAEPTGRPFNSVTAVEDMPGHTANPFVNAGAIATTSLVSGSDPNAKWDKILAFYNKVAGEKLKLIDDVYKSEAATNMHNKAIATLLASYERMYSDPLEATDIYTRQCSVGVTAKELAVMGATLADQGRNPITGIQVIKPENVPHILAVMSMAGLYDGSGGWAWKVGLPAKSGVGGGILAIVPGKGAIVGFAPRLDKAGNSVKAQKSIAYVADKLDINLYSPGSVGLK</sequence>
<feature type="binding site" evidence="6">
    <location>
        <position position="111"/>
    </location>
    <ligand>
        <name>substrate</name>
    </ligand>
</feature>
<feature type="binding site" evidence="6">
    <location>
        <position position="206"/>
    </location>
    <ligand>
        <name>substrate</name>
    </ligand>
</feature>
<feature type="binding site" evidence="6">
    <location>
        <position position="307"/>
    </location>
    <ligand>
        <name>substrate</name>
    </ligand>
</feature>
<dbReference type="GO" id="GO:0006537">
    <property type="term" value="P:glutamate biosynthetic process"/>
    <property type="evidence" value="ECO:0007669"/>
    <property type="project" value="TreeGrafter"/>
</dbReference>
<evidence type="ECO:0000313" key="8">
    <source>
        <dbReference type="EMBL" id="ABJ81456.1"/>
    </source>
</evidence>
<proteinExistence type="inferred from homology"/>
<feature type="binding site" evidence="6">
    <location>
        <position position="162"/>
    </location>
    <ligand>
        <name>substrate</name>
    </ligand>
</feature>
<evidence type="ECO:0000256" key="7">
    <source>
        <dbReference type="SAM" id="SignalP"/>
    </source>
</evidence>